<keyword evidence="3" id="KW-1185">Reference proteome</keyword>
<evidence type="ECO:0000313" key="2">
    <source>
        <dbReference type="EMBL" id="GFP91863.1"/>
    </source>
</evidence>
<name>A0A830C714_9LAMI</name>
<protein>
    <recommendedName>
        <fullName evidence="4">SnoaL-like domain-containing protein</fullName>
    </recommendedName>
</protein>
<reference evidence="2" key="1">
    <citation type="submission" date="2020-07" db="EMBL/GenBank/DDBJ databases">
        <title>Ethylene signaling mediates host invasion by parasitic plants.</title>
        <authorList>
            <person name="Yoshida S."/>
        </authorList>
    </citation>
    <scope>NUCLEOTIDE SEQUENCE</scope>
    <source>
        <strain evidence="2">Okayama</strain>
    </source>
</reference>
<dbReference type="InterPro" id="IPR032710">
    <property type="entry name" value="NTF2-like_dom_sf"/>
</dbReference>
<dbReference type="OrthoDB" id="1886670at2759"/>
<dbReference type="Proteomes" id="UP000653305">
    <property type="component" value="Unassembled WGS sequence"/>
</dbReference>
<evidence type="ECO:0000313" key="3">
    <source>
        <dbReference type="Proteomes" id="UP000653305"/>
    </source>
</evidence>
<keyword evidence="1" id="KW-0812">Transmembrane</keyword>
<comment type="caution">
    <text evidence="2">The sequence shown here is derived from an EMBL/GenBank/DDBJ whole genome shotgun (WGS) entry which is preliminary data.</text>
</comment>
<dbReference type="SUPFAM" id="SSF54427">
    <property type="entry name" value="NTF2-like"/>
    <property type="match status" value="1"/>
</dbReference>
<dbReference type="PANTHER" id="PTHR33698:SF1">
    <property type="entry name" value="NUCLEAR TRANSPORT FACTOR 2 (NTF2) FAMILY PROTEIN"/>
    <property type="match status" value="1"/>
</dbReference>
<keyword evidence="1" id="KW-0472">Membrane</keyword>
<evidence type="ECO:0008006" key="4">
    <source>
        <dbReference type="Google" id="ProtNLM"/>
    </source>
</evidence>
<dbReference type="AlphaFoldDB" id="A0A830C714"/>
<dbReference type="PANTHER" id="PTHR33698">
    <property type="entry name" value="NUCLEAR TRANSPORT FACTOR 2 (NTF2)-LIKE PROTEIN"/>
    <property type="match status" value="1"/>
</dbReference>
<accession>A0A830C714</accession>
<gene>
    <name evidence="2" type="ORF">PHJA_001330300</name>
</gene>
<organism evidence="2 3">
    <name type="scientific">Phtheirospermum japonicum</name>
    <dbReference type="NCBI Taxonomy" id="374723"/>
    <lineage>
        <taxon>Eukaryota</taxon>
        <taxon>Viridiplantae</taxon>
        <taxon>Streptophyta</taxon>
        <taxon>Embryophyta</taxon>
        <taxon>Tracheophyta</taxon>
        <taxon>Spermatophyta</taxon>
        <taxon>Magnoliopsida</taxon>
        <taxon>eudicotyledons</taxon>
        <taxon>Gunneridae</taxon>
        <taxon>Pentapetalae</taxon>
        <taxon>asterids</taxon>
        <taxon>lamiids</taxon>
        <taxon>Lamiales</taxon>
        <taxon>Orobanchaceae</taxon>
        <taxon>Orobanchaceae incertae sedis</taxon>
        <taxon>Phtheirospermum</taxon>
    </lineage>
</organism>
<sequence length="281" mass="31975">MAATMGFSNSVIWPIILSKGTKKHSLYAVPVNKSHQRHKAEINVPSKLTYTRRAIKRKPQKLFVVPPRDFNTNTSPLSPAQTIVLFYSAINEKNLKQLNKMIADNCLFEDYSFPKPFRGKKEVLHFLEQLIMCMGQNMQFNVEHICEGNDNSVGVNWHLDWNKIQVPFTRGCSNYSLSVNVDKLVIEKAQIHIESPIKLGVVALTIFKTVSSLFDAFPAATEWFLTSPHIVFQLLLKTYTIIIQPIIGPFLAWYIKLLNIAASILGFTLKILHHVAKAFHK</sequence>
<proteinExistence type="predicted"/>
<dbReference type="EMBL" id="BMAC01000258">
    <property type="protein sequence ID" value="GFP91863.1"/>
    <property type="molecule type" value="Genomic_DNA"/>
</dbReference>
<feature type="transmembrane region" description="Helical" evidence="1">
    <location>
        <begin position="251"/>
        <end position="272"/>
    </location>
</feature>
<dbReference type="Gene3D" id="3.10.450.50">
    <property type="match status" value="1"/>
</dbReference>
<evidence type="ECO:0000256" key="1">
    <source>
        <dbReference type="SAM" id="Phobius"/>
    </source>
</evidence>
<keyword evidence="1" id="KW-1133">Transmembrane helix</keyword>